<evidence type="ECO:0000313" key="1">
    <source>
        <dbReference type="EMBL" id="QGZ33412.1"/>
    </source>
</evidence>
<name>A0A857C487_9HYPH</name>
<dbReference type="KEGG" id="siw:GH266_02180"/>
<reference evidence="1 2" key="1">
    <citation type="submission" date="2019-12" db="EMBL/GenBank/DDBJ databases">
        <title>The genome of Stappia indica PHM037.</title>
        <authorList>
            <person name="Kacar D."/>
            <person name="Galan B."/>
            <person name="Canedo L."/>
            <person name="Rodriguez P."/>
            <person name="de la Calle F."/>
            <person name="Garcia J.L."/>
        </authorList>
    </citation>
    <scope>NUCLEOTIDE SEQUENCE [LARGE SCALE GENOMIC DNA]</scope>
    <source>
        <strain evidence="1 2">PHM037</strain>
    </source>
</reference>
<accession>A0A857C487</accession>
<sequence length="133" mass="14413">MDRPVSGMGPALADSDDDVLSRLAHVLHEMGLPCDCQDQVERAVSLFAELEARRVRRRLMEAARTRAVRLAGFIGYLDDLREGAAEQLGPDDCLLIADTFRTIGRTALEGAACLEMLAGRLEPSGREDGSGQS</sequence>
<dbReference type="EMBL" id="CP046908">
    <property type="protein sequence ID" value="QGZ33412.1"/>
    <property type="molecule type" value="Genomic_DNA"/>
</dbReference>
<evidence type="ECO:0000313" key="2">
    <source>
        <dbReference type="Proteomes" id="UP000435648"/>
    </source>
</evidence>
<proteinExistence type="predicted"/>
<dbReference type="Proteomes" id="UP000435648">
    <property type="component" value="Chromosome"/>
</dbReference>
<dbReference type="OrthoDB" id="7874170at2"/>
<dbReference type="AlphaFoldDB" id="A0A857C487"/>
<protein>
    <submittedName>
        <fullName evidence="1">Uncharacterized protein</fullName>
    </submittedName>
</protein>
<organism evidence="1 2">
    <name type="scientific">Stappia indica</name>
    <dbReference type="NCBI Taxonomy" id="538381"/>
    <lineage>
        <taxon>Bacteria</taxon>
        <taxon>Pseudomonadati</taxon>
        <taxon>Pseudomonadota</taxon>
        <taxon>Alphaproteobacteria</taxon>
        <taxon>Hyphomicrobiales</taxon>
        <taxon>Stappiaceae</taxon>
        <taxon>Stappia</taxon>
    </lineage>
</organism>
<gene>
    <name evidence="1" type="ORF">GH266_02180</name>
</gene>